<reference evidence="1 2" key="2">
    <citation type="submission" date="2018-11" db="EMBL/GenBank/DDBJ databases">
        <authorList>
            <consortium name="Pathogen Informatics"/>
        </authorList>
    </citation>
    <scope>NUCLEOTIDE SEQUENCE [LARGE SCALE GENOMIC DNA]</scope>
    <source>
        <strain evidence="1">Dakar</strain>
        <strain evidence="2">Dakar, Senegal</strain>
    </source>
</reference>
<reference evidence="3" key="1">
    <citation type="submission" date="2016-06" db="UniProtKB">
        <authorList>
            <consortium name="WormBaseParasite"/>
        </authorList>
    </citation>
    <scope>IDENTIFICATION</scope>
</reference>
<proteinExistence type="predicted"/>
<dbReference type="EMBL" id="UZAK01000419">
    <property type="protein sequence ID" value="VDO62722.1"/>
    <property type="molecule type" value="Genomic_DNA"/>
</dbReference>
<name>A0A183JD39_9TREM</name>
<gene>
    <name evidence="1" type="ORF">SCUD_LOCUS600</name>
</gene>
<evidence type="ECO:0000313" key="3">
    <source>
        <dbReference type="WBParaSite" id="SCUD_0000059901-mRNA-1"/>
    </source>
</evidence>
<dbReference type="Proteomes" id="UP000279833">
    <property type="component" value="Unassembled WGS sequence"/>
</dbReference>
<evidence type="ECO:0000313" key="1">
    <source>
        <dbReference type="EMBL" id="VDO62722.1"/>
    </source>
</evidence>
<accession>A0A183JD39</accession>
<protein>
    <submittedName>
        <fullName evidence="3">Cytochrome b5</fullName>
    </submittedName>
</protein>
<organism evidence="3">
    <name type="scientific">Schistosoma curassoni</name>
    <dbReference type="NCBI Taxonomy" id="6186"/>
    <lineage>
        <taxon>Eukaryota</taxon>
        <taxon>Metazoa</taxon>
        <taxon>Spiralia</taxon>
        <taxon>Lophotrochozoa</taxon>
        <taxon>Platyhelminthes</taxon>
        <taxon>Trematoda</taxon>
        <taxon>Digenea</taxon>
        <taxon>Strigeidida</taxon>
        <taxon>Schistosomatoidea</taxon>
        <taxon>Schistosomatidae</taxon>
        <taxon>Schistosoma</taxon>
    </lineage>
</organism>
<dbReference type="WBParaSite" id="SCUD_0000059901-mRNA-1">
    <property type="protein sequence ID" value="SCUD_0000059901-mRNA-1"/>
    <property type="gene ID" value="SCUD_0000059901"/>
</dbReference>
<dbReference type="AlphaFoldDB" id="A0A183JD39"/>
<keyword evidence="2" id="KW-1185">Reference proteome</keyword>
<sequence length="37" mass="4279">MPTDKNQPLVELPNYDMHKAIVQKMDGDHWIQLDSIG</sequence>
<evidence type="ECO:0000313" key="2">
    <source>
        <dbReference type="Proteomes" id="UP000279833"/>
    </source>
</evidence>